<reference evidence="1" key="1">
    <citation type="submission" date="2023-10" db="EMBL/GenBank/DDBJ databases">
        <authorList>
            <person name="Chen Y."/>
            <person name="Shah S."/>
            <person name="Dougan E. K."/>
            <person name="Thang M."/>
            <person name="Chan C."/>
        </authorList>
    </citation>
    <scope>NUCLEOTIDE SEQUENCE [LARGE SCALE GENOMIC DNA]</scope>
</reference>
<dbReference type="Proteomes" id="UP001189429">
    <property type="component" value="Unassembled WGS sequence"/>
</dbReference>
<protein>
    <submittedName>
        <fullName evidence="1">Uncharacterized protein</fullName>
    </submittedName>
</protein>
<dbReference type="EMBL" id="CAUYUJ010010444">
    <property type="protein sequence ID" value="CAK0829361.1"/>
    <property type="molecule type" value="Genomic_DNA"/>
</dbReference>
<comment type="caution">
    <text evidence="1">The sequence shown here is derived from an EMBL/GenBank/DDBJ whole genome shotgun (WGS) entry which is preliminary data.</text>
</comment>
<keyword evidence="2" id="KW-1185">Reference proteome</keyword>
<proteinExistence type="predicted"/>
<feature type="non-terminal residue" evidence="1">
    <location>
        <position position="210"/>
    </location>
</feature>
<name>A0ABN9SGL5_9DINO</name>
<evidence type="ECO:0000313" key="2">
    <source>
        <dbReference type="Proteomes" id="UP001189429"/>
    </source>
</evidence>
<sequence length="210" mass="23075">EVYADFEEGHLKFHEVELLPEGRRSLGCCVDGKLRATGPADESFAMVRKDFGRLLRRPEVAGWQLQTVLGHVTFMGLELACYLGIVVLLKSSWARPLAPVVYSSDASLFGYSVAEACFDPEAVAEVGRVSEPSRWRLGAGLARQRAFECAGFLLDVETGQVVRDAEGAPRQLGAELRRVLASERCEADPSFPEVPSLLLHDSHWTALMAD</sequence>
<organism evidence="1 2">
    <name type="scientific">Prorocentrum cordatum</name>
    <dbReference type="NCBI Taxonomy" id="2364126"/>
    <lineage>
        <taxon>Eukaryota</taxon>
        <taxon>Sar</taxon>
        <taxon>Alveolata</taxon>
        <taxon>Dinophyceae</taxon>
        <taxon>Prorocentrales</taxon>
        <taxon>Prorocentraceae</taxon>
        <taxon>Prorocentrum</taxon>
    </lineage>
</organism>
<accession>A0ABN9SGL5</accession>
<evidence type="ECO:0000313" key="1">
    <source>
        <dbReference type="EMBL" id="CAK0829361.1"/>
    </source>
</evidence>
<gene>
    <name evidence="1" type="ORF">PCOR1329_LOCUS28344</name>
</gene>
<feature type="non-terminal residue" evidence="1">
    <location>
        <position position="1"/>
    </location>
</feature>